<evidence type="ECO:0000313" key="9">
    <source>
        <dbReference type="EMBL" id="EXX85752.1"/>
    </source>
</evidence>
<feature type="transmembrane region" description="Helical" evidence="8">
    <location>
        <begin position="479"/>
        <end position="498"/>
    </location>
</feature>
<feature type="transmembrane region" description="Helical" evidence="8">
    <location>
        <begin position="90"/>
        <end position="113"/>
    </location>
</feature>
<comment type="subcellular location">
    <subcellularLocation>
        <location evidence="1">Cell membrane</location>
        <topology evidence="1">Multi-pass membrane protein</topology>
    </subcellularLocation>
</comment>
<dbReference type="GO" id="GO:0008360">
    <property type="term" value="P:regulation of cell shape"/>
    <property type="evidence" value="ECO:0007669"/>
    <property type="project" value="UniProtKB-KW"/>
</dbReference>
<dbReference type="PANTHER" id="PTHR47019">
    <property type="entry name" value="LIPID II FLIPPASE MURJ"/>
    <property type="match status" value="1"/>
</dbReference>
<gene>
    <name evidence="9" type="ORF">BG53_07715</name>
</gene>
<dbReference type="RefSeq" id="WP_036667352.1">
    <property type="nucleotide sequence ID" value="NZ_KK082192.1"/>
</dbReference>
<evidence type="ECO:0000256" key="8">
    <source>
        <dbReference type="SAM" id="Phobius"/>
    </source>
</evidence>
<dbReference type="AlphaFoldDB" id="A0A9W5RZG3"/>
<keyword evidence="3 8" id="KW-0812">Transmembrane</keyword>
<name>A0A9W5RZG3_9BACL</name>
<feature type="transmembrane region" description="Helical" evidence="8">
    <location>
        <begin position="274"/>
        <end position="296"/>
    </location>
</feature>
<dbReference type="InterPro" id="IPR051050">
    <property type="entry name" value="Lipid_II_flippase_MurJ/MviN"/>
</dbReference>
<evidence type="ECO:0000313" key="10">
    <source>
        <dbReference type="Proteomes" id="UP000053750"/>
    </source>
</evidence>
<dbReference type="GO" id="GO:0034204">
    <property type="term" value="P:lipid translocation"/>
    <property type="evidence" value="ECO:0007669"/>
    <property type="project" value="TreeGrafter"/>
</dbReference>
<dbReference type="Proteomes" id="UP000053750">
    <property type="component" value="Unassembled WGS sequence"/>
</dbReference>
<keyword evidence="10" id="KW-1185">Reference proteome</keyword>
<feature type="transmembrane region" description="Helical" evidence="8">
    <location>
        <begin position="416"/>
        <end position="437"/>
    </location>
</feature>
<dbReference type="EMBL" id="JFHU01000212">
    <property type="protein sequence ID" value="EXX85752.1"/>
    <property type="molecule type" value="Genomic_DNA"/>
</dbReference>
<dbReference type="GO" id="GO:0009252">
    <property type="term" value="P:peptidoglycan biosynthetic process"/>
    <property type="evidence" value="ECO:0007669"/>
    <property type="project" value="UniProtKB-KW"/>
</dbReference>
<organism evidence="9 10">
    <name type="scientific">Paenibacillus darwinianus</name>
    <dbReference type="NCBI Taxonomy" id="1380763"/>
    <lineage>
        <taxon>Bacteria</taxon>
        <taxon>Bacillati</taxon>
        <taxon>Bacillota</taxon>
        <taxon>Bacilli</taxon>
        <taxon>Bacillales</taxon>
        <taxon>Paenibacillaceae</taxon>
        <taxon>Paenibacillus</taxon>
    </lineage>
</organism>
<dbReference type="OrthoDB" id="9804143at2"/>
<feature type="transmembrane region" description="Helical" evidence="8">
    <location>
        <begin position="449"/>
        <end position="473"/>
    </location>
</feature>
<keyword evidence="2" id="KW-1003">Cell membrane</keyword>
<evidence type="ECO:0000256" key="2">
    <source>
        <dbReference type="ARBA" id="ARBA00022475"/>
    </source>
</evidence>
<reference evidence="9 10" key="1">
    <citation type="submission" date="2014-02" db="EMBL/GenBank/DDBJ databases">
        <title>Genome sequence of Paenibacillus darwinianus reveals adaptive mechanisms for survival in Antarctic soils.</title>
        <authorList>
            <person name="Dsouza M."/>
            <person name="Taylor M.W."/>
            <person name="Turner S.J."/>
            <person name="Aislabie J."/>
        </authorList>
    </citation>
    <scope>NUCLEOTIDE SEQUENCE [LARGE SCALE GENOMIC DNA]</scope>
    <source>
        <strain evidence="9 10">CE1</strain>
    </source>
</reference>
<keyword evidence="4" id="KW-0133">Cell shape</keyword>
<dbReference type="GO" id="GO:0005886">
    <property type="term" value="C:plasma membrane"/>
    <property type="evidence" value="ECO:0007669"/>
    <property type="project" value="UniProtKB-SubCell"/>
</dbReference>
<feature type="transmembrane region" description="Helical" evidence="8">
    <location>
        <begin position="125"/>
        <end position="147"/>
    </location>
</feature>
<comment type="caution">
    <text evidence="9">The sequence shown here is derived from an EMBL/GenBank/DDBJ whole genome shotgun (WGS) entry which is preliminary data.</text>
</comment>
<feature type="transmembrane region" description="Helical" evidence="8">
    <location>
        <begin position="363"/>
        <end position="382"/>
    </location>
</feature>
<feature type="transmembrane region" description="Helical" evidence="8">
    <location>
        <begin position="389"/>
        <end position="410"/>
    </location>
</feature>
<proteinExistence type="predicted"/>
<keyword evidence="6 8" id="KW-1133">Transmembrane helix</keyword>
<protein>
    <submittedName>
        <fullName evidence="9">Uncharacterized protein</fullName>
    </submittedName>
</protein>
<dbReference type="Pfam" id="PF03023">
    <property type="entry name" value="MurJ"/>
    <property type="match status" value="1"/>
</dbReference>
<feature type="transmembrane region" description="Helical" evidence="8">
    <location>
        <begin position="154"/>
        <end position="178"/>
    </location>
</feature>
<dbReference type="GO" id="GO:0015648">
    <property type="term" value="F:lipid-linked peptidoglycan transporter activity"/>
    <property type="evidence" value="ECO:0007669"/>
    <property type="project" value="TreeGrafter"/>
</dbReference>
<evidence type="ECO:0000256" key="6">
    <source>
        <dbReference type="ARBA" id="ARBA00022989"/>
    </source>
</evidence>
<evidence type="ECO:0000256" key="4">
    <source>
        <dbReference type="ARBA" id="ARBA00022960"/>
    </source>
</evidence>
<feature type="transmembrane region" description="Helical" evidence="8">
    <location>
        <begin position="184"/>
        <end position="206"/>
    </location>
</feature>
<accession>A0A9W5RZG3</accession>
<keyword evidence="5" id="KW-0573">Peptidoglycan synthesis</keyword>
<feature type="transmembrane region" description="Helical" evidence="8">
    <location>
        <begin position="317"/>
        <end position="335"/>
    </location>
</feature>
<sequence>MRRLHPVAAVAAVNAAGAFAAFMKDVLLAMFLGTSVQADAVALAVFVPEMIGILLLGTAIGTACVPIFAKIDVLDGRAALADRVWRTGGQVALLTIALYAACLLAAPSIVRWLAGGDGALEEATYPLLLIVLPIAVFYPIASVGMAVHQTLRSFLLPMAGPILTNVFMLASLSVLMAAGSSGQSGIAVVSWALTFGVAVLAAALWLPIRRMLRRAEPARDNPVDSADSSIAPRLQLWAMAGQYGLLLAGTHVVYLAERFLAARMETGAVAALNYAFRLSQLPVWVYVGAFAAVMLPQLSRQLALKQSKELRDTMLKGLHNVMLITLPVTVLLWMLREPVVELLFMRGSFDRRSVLLTADVLEGYALTIAFLSIGAVALRYFLASQSLKAPTALAFLGSAVAIGADILLSARYGVRGLGYGAAAGAFVNMLGSVILLHRRIDLGGMIRPALRILAANLPPALLVWGLSAGLSWLGAAEGFMLLLVHLAGAALLYGVVYIRLLRSMKLVQFGLGERVKWRIRW</sequence>
<feature type="transmembrane region" description="Helical" evidence="8">
    <location>
        <begin position="236"/>
        <end position="254"/>
    </location>
</feature>
<evidence type="ECO:0000256" key="7">
    <source>
        <dbReference type="ARBA" id="ARBA00023136"/>
    </source>
</evidence>
<dbReference type="PANTHER" id="PTHR47019:SF1">
    <property type="entry name" value="LIPID II FLIPPASE MURJ"/>
    <property type="match status" value="1"/>
</dbReference>
<feature type="transmembrane region" description="Helical" evidence="8">
    <location>
        <begin position="44"/>
        <end position="69"/>
    </location>
</feature>
<dbReference type="PRINTS" id="PR01806">
    <property type="entry name" value="VIRFACTRMVIN"/>
</dbReference>
<dbReference type="InterPro" id="IPR004268">
    <property type="entry name" value="MurJ"/>
</dbReference>
<evidence type="ECO:0000256" key="5">
    <source>
        <dbReference type="ARBA" id="ARBA00022984"/>
    </source>
</evidence>
<evidence type="ECO:0000256" key="1">
    <source>
        <dbReference type="ARBA" id="ARBA00004651"/>
    </source>
</evidence>
<evidence type="ECO:0000256" key="3">
    <source>
        <dbReference type="ARBA" id="ARBA00022692"/>
    </source>
</evidence>
<keyword evidence="7 8" id="KW-0472">Membrane</keyword>